<gene>
    <name evidence="2" type="ORF">E0H26_15780</name>
</gene>
<proteinExistence type="inferred from homology"/>
<dbReference type="GO" id="GO:0003824">
    <property type="term" value="F:catalytic activity"/>
    <property type="evidence" value="ECO:0007669"/>
    <property type="project" value="UniProtKB-ARBA"/>
</dbReference>
<evidence type="ECO:0000313" key="2">
    <source>
        <dbReference type="EMBL" id="TCB96590.1"/>
    </source>
</evidence>
<dbReference type="Pfam" id="PF00378">
    <property type="entry name" value="ECH_1"/>
    <property type="match status" value="1"/>
</dbReference>
<dbReference type="Gene3D" id="1.10.12.10">
    <property type="entry name" value="Lyase 2-enoyl-coa Hydratase, Chain A, domain 2"/>
    <property type="match status" value="1"/>
</dbReference>
<reference evidence="2 3" key="1">
    <citation type="submission" date="2019-02" db="EMBL/GenBank/DDBJ databases">
        <title>Jishengella sp. nov., isolated from a root of Zingiber montanum.</title>
        <authorList>
            <person name="Kuncharoen N."/>
            <person name="Kudo T."/>
            <person name="Masahiro Y."/>
            <person name="Ohkuma M."/>
            <person name="Tanasupawat S."/>
        </authorList>
    </citation>
    <scope>NUCLEOTIDE SEQUENCE [LARGE SCALE GENOMIC DNA]</scope>
    <source>
        <strain evidence="2 3">PLAI 1-1</strain>
    </source>
</reference>
<evidence type="ECO:0000313" key="3">
    <source>
        <dbReference type="Proteomes" id="UP000292274"/>
    </source>
</evidence>
<dbReference type="InterPro" id="IPR014748">
    <property type="entry name" value="Enoyl-CoA_hydra_C"/>
</dbReference>
<dbReference type="RefSeq" id="WP_131304401.1">
    <property type="nucleotide sequence ID" value="NZ_SJJR01000009.1"/>
</dbReference>
<organism evidence="2 3">
    <name type="scientific">Micromonospora zingiberis</name>
    <dbReference type="NCBI Taxonomy" id="2053011"/>
    <lineage>
        <taxon>Bacteria</taxon>
        <taxon>Bacillati</taxon>
        <taxon>Actinomycetota</taxon>
        <taxon>Actinomycetes</taxon>
        <taxon>Micromonosporales</taxon>
        <taxon>Micromonosporaceae</taxon>
        <taxon>Micromonospora</taxon>
    </lineage>
</organism>
<sequence>MTSPDALVRVTTARGVTTLTLDSPHNRNALSTPLMTELLAGLDAAVADDTVRVIVLDHTGPVFCSGADLKETAAAYASGTVPAGMLGDVLAAVWQCPKPVLARVAGPARAGGLGLIAAADLAICASEATFAFTEVRIGVIPAVISATVLPRLHPRAAAELYLTGDTFDGRRAAEIGLVTAAVPADELDAAVRGYLDSLVRAAPSALAGAKQLLGRPPAADLVDELTELATLSTRYFLSSDGVEGVTAFREKRPPRWVAELDR</sequence>
<dbReference type="PANTHER" id="PTHR42964">
    <property type="entry name" value="ENOYL-COA HYDRATASE"/>
    <property type="match status" value="1"/>
</dbReference>
<dbReference type="Gene3D" id="3.90.226.10">
    <property type="entry name" value="2-enoyl-CoA Hydratase, Chain A, domain 1"/>
    <property type="match status" value="1"/>
</dbReference>
<name>A0A4R0GGX9_9ACTN</name>
<comment type="similarity">
    <text evidence="1">Belongs to the enoyl-CoA hydratase/isomerase family.</text>
</comment>
<dbReference type="AlphaFoldDB" id="A0A4R0GGX9"/>
<dbReference type="InterPro" id="IPR029045">
    <property type="entry name" value="ClpP/crotonase-like_dom_sf"/>
</dbReference>
<dbReference type="CDD" id="cd06558">
    <property type="entry name" value="crotonase-like"/>
    <property type="match status" value="1"/>
</dbReference>
<dbReference type="Proteomes" id="UP000292274">
    <property type="component" value="Unassembled WGS sequence"/>
</dbReference>
<accession>A0A4R0GGX9</accession>
<dbReference type="InterPro" id="IPR051683">
    <property type="entry name" value="Enoyl-CoA_Hydratase/Isomerase"/>
</dbReference>
<dbReference type="OrthoDB" id="370015at2"/>
<dbReference type="PANTHER" id="PTHR42964:SF1">
    <property type="entry name" value="POLYKETIDE BIOSYNTHESIS ENOYL-COA HYDRATASE PKSH-RELATED"/>
    <property type="match status" value="1"/>
</dbReference>
<dbReference type="SUPFAM" id="SSF52096">
    <property type="entry name" value="ClpP/crotonase"/>
    <property type="match status" value="1"/>
</dbReference>
<keyword evidence="3" id="KW-1185">Reference proteome</keyword>
<comment type="caution">
    <text evidence="2">The sequence shown here is derived from an EMBL/GenBank/DDBJ whole genome shotgun (WGS) entry which is preliminary data.</text>
</comment>
<evidence type="ECO:0000256" key="1">
    <source>
        <dbReference type="ARBA" id="ARBA00005254"/>
    </source>
</evidence>
<protein>
    <submittedName>
        <fullName evidence="2">Enoyl-CoA hydratase</fullName>
    </submittedName>
</protein>
<dbReference type="EMBL" id="SJJR01000009">
    <property type="protein sequence ID" value="TCB96590.1"/>
    <property type="molecule type" value="Genomic_DNA"/>
</dbReference>
<dbReference type="InterPro" id="IPR001753">
    <property type="entry name" value="Enoyl-CoA_hydra/iso"/>
</dbReference>